<feature type="transmembrane region" description="Helical" evidence="1">
    <location>
        <begin position="21"/>
        <end position="42"/>
    </location>
</feature>
<evidence type="ECO:0000313" key="2">
    <source>
        <dbReference type="EMBL" id="MDT0321643.1"/>
    </source>
</evidence>
<keyword evidence="3" id="KW-1185">Reference proteome</keyword>
<feature type="transmembrane region" description="Helical" evidence="1">
    <location>
        <begin position="101"/>
        <end position="124"/>
    </location>
</feature>
<reference evidence="3" key="1">
    <citation type="submission" date="2023-07" db="EMBL/GenBank/DDBJ databases">
        <title>30 novel species of actinomycetes from the DSMZ collection.</title>
        <authorList>
            <person name="Nouioui I."/>
        </authorList>
    </citation>
    <scope>NUCLEOTIDE SEQUENCE [LARGE SCALE GENOMIC DNA]</scope>
    <source>
        <strain evidence="3">DSM 44918</strain>
    </source>
</reference>
<evidence type="ECO:0000313" key="3">
    <source>
        <dbReference type="Proteomes" id="UP001183420"/>
    </source>
</evidence>
<dbReference type="RefSeq" id="WP_311601874.1">
    <property type="nucleotide sequence ID" value="NZ_JAVREM010000044.1"/>
</dbReference>
<keyword evidence="1" id="KW-0812">Transmembrane</keyword>
<dbReference type="EMBL" id="JAVREM010000044">
    <property type="protein sequence ID" value="MDT0321643.1"/>
    <property type="molecule type" value="Genomic_DNA"/>
</dbReference>
<evidence type="ECO:0000256" key="1">
    <source>
        <dbReference type="SAM" id="Phobius"/>
    </source>
</evidence>
<organism evidence="2 3">
    <name type="scientific">Streptomyces millisiae</name>
    <dbReference type="NCBI Taxonomy" id="3075542"/>
    <lineage>
        <taxon>Bacteria</taxon>
        <taxon>Bacillati</taxon>
        <taxon>Actinomycetota</taxon>
        <taxon>Actinomycetes</taxon>
        <taxon>Kitasatosporales</taxon>
        <taxon>Streptomycetaceae</taxon>
        <taxon>Streptomyces</taxon>
    </lineage>
</organism>
<feature type="transmembrane region" description="Helical" evidence="1">
    <location>
        <begin position="177"/>
        <end position="196"/>
    </location>
</feature>
<keyword evidence="1" id="KW-0472">Membrane</keyword>
<proteinExistence type="predicted"/>
<accession>A0ABU2LX73</accession>
<feature type="transmembrane region" description="Helical" evidence="1">
    <location>
        <begin position="202"/>
        <end position="222"/>
    </location>
</feature>
<gene>
    <name evidence="2" type="ORF">RNC47_25260</name>
</gene>
<keyword evidence="1" id="KW-1133">Transmembrane helix</keyword>
<dbReference type="Proteomes" id="UP001183420">
    <property type="component" value="Unassembled WGS sequence"/>
</dbReference>
<comment type="caution">
    <text evidence="2">The sequence shown here is derived from an EMBL/GenBank/DDBJ whole genome shotgun (WGS) entry which is preliminary data.</text>
</comment>
<feature type="transmembrane region" description="Helical" evidence="1">
    <location>
        <begin position="62"/>
        <end position="89"/>
    </location>
</feature>
<name>A0ABU2LX73_9ACTN</name>
<protein>
    <submittedName>
        <fullName evidence="2">2-oxoglutarate/malate transporter</fullName>
    </submittedName>
</protein>
<feature type="transmembrane region" description="Helical" evidence="1">
    <location>
        <begin position="144"/>
        <end position="165"/>
    </location>
</feature>
<sequence length="238" mass="24591">MSRHIAEVSASPTGFHRISGLAAVGFALMIVLANLIVVPAGQPTTGTGIAEVSEFFAAERDLVGLSAALTPAAWVLATLFGAGSFAVLWPAERRRGEAWSLLGMAGLLLQNATFAAVVACRLALATATTPTDGASPWLWALHDALFTLNGTFLALALVGLSVAGLRAGLLRPWQHTLGLGAAALLFTSATLAWLVVDHAGPLGLLGLAGWLMWVVWLIGYGITLYRLAPAAGETPSTA</sequence>